<dbReference type="Gene3D" id="3.10.580.10">
    <property type="entry name" value="CBS-domain"/>
    <property type="match status" value="1"/>
</dbReference>
<feature type="domain" description="CBS" evidence="2">
    <location>
        <begin position="572"/>
        <end position="617"/>
    </location>
</feature>
<comment type="caution">
    <text evidence="3">The sequence shown here is derived from an EMBL/GenBank/DDBJ whole genome shotgun (WGS) entry which is preliminary data.</text>
</comment>
<evidence type="ECO:0000259" key="2">
    <source>
        <dbReference type="PROSITE" id="PS51371"/>
    </source>
</evidence>
<keyword evidence="1" id="KW-0129">CBS domain</keyword>
<keyword evidence="4" id="KW-1185">Reference proteome</keyword>
<dbReference type="InterPro" id="IPR014746">
    <property type="entry name" value="Gln_synth/guanido_kin_cat_dom"/>
</dbReference>
<sequence>MHFDMGEMILKSKKDLVERKAFVQHLINDVKALELLLKDKKFEDDIVRIGSEQELCLIDKNYQPAGVNLELLKAIDDPHFTTELASYNIEINLDPFELKGNCFSAAEQQVRALLQIADGKAKKMDIKLLLTGILPTIGRREVSLDFLTPIPRYFALNDALVANKGGDFKLKIRGVDELYLKHNSVMFEACNTSFQLHLQIPSYDFISSYNWSQAIAGPVLSVCCNSPMLMGRELWKETRIALFQQSLDTRKSGYVLNDQAPRVGFGTNWEQGSVAEIFKKDISKHRVLLTKAITEGSLEQLKRGEAPKLEALRLHNGTVYRWNRPCYGIGGDKPHLRIENRYIPSGPSVTDEMANFAFWIGLMKGRPPKYDDMESYMDFKAAKTNFIKAARTGKETMFLWENELISSKKLLMNKLLPIAYDGLQKCNIDLEDSNRLLRIIEKRAKGSTGEQWQVRNFRKLRKVYKTNTALQHLTKAMYENQKKALPIHDWQEILVSQKDKRMNGLVKEVMSTHLFKLYENDFASMARAIMEWNNIHHIPIKNDKGDLSGLLTWSYLEGLDMNLEEILVKDIMIKEITTVGPYTTIVEAQHLMESKGYGCLPVCDHRALVGIVCKTDL</sequence>
<organism evidence="3 4">
    <name type="scientific">Croceitalea rosinachiae</name>
    <dbReference type="NCBI Taxonomy" id="3075596"/>
    <lineage>
        <taxon>Bacteria</taxon>
        <taxon>Pseudomonadati</taxon>
        <taxon>Bacteroidota</taxon>
        <taxon>Flavobacteriia</taxon>
        <taxon>Flavobacteriales</taxon>
        <taxon>Flavobacteriaceae</taxon>
        <taxon>Croceitalea</taxon>
    </lineage>
</organism>
<dbReference type="SUPFAM" id="SSF55931">
    <property type="entry name" value="Glutamine synthetase/guanido kinase"/>
    <property type="match status" value="1"/>
</dbReference>
<dbReference type="EMBL" id="JAVRHR010000001">
    <property type="protein sequence ID" value="MDT0605753.1"/>
    <property type="molecule type" value="Genomic_DNA"/>
</dbReference>
<proteinExistence type="predicted"/>
<dbReference type="Gene3D" id="3.30.590.20">
    <property type="match status" value="1"/>
</dbReference>
<dbReference type="InterPro" id="IPR050141">
    <property type="entry name" value="GCL_type2/YbdK_subfam"/>
</dbReference>
<dbReference type="SUPFAM" id="SSF54631">
    <property type="entry name" value="CBS-domain pair"/>
    <property type="match status" value="1"/>
</dbReference>
<dbReference type="Pfam" id="PF00571">
    <property type="entry name" value="CBS"/>
    <property type="match status" value="2"/>
</dbReference>
<dbReference type="Pfam" id="PF04107">
    <property type="entry name" value="GCS2"/>
    <property type="match status" value="1"/>
</dbReference>
<accession>A0ABU3A6F5</accession>
<dbReference type="RefSeq" id="WP_311349320.1">
    <property type="nucleotide sequence ID" value="NZ_JAVRHR010000001.1"/>
</dbReference>
<dbReference type="PROSITE" id="PS51371">
    <property type="entry name" value="CBS"/>
    <property type="match status" value="1"/>
</dbReference>
<name>A0ABU3A6F5_9FLAO</name>
<dbReference type="InterPro" id="IPR006336">
    <property type="entry name" value="GCS2"/>
</dbReference>
<evidence type="ECO:0000313" key="4">
    <source>
        <dbReference type="Proteomes" id="UP001255246"/>
    </source>
</evidence>
<dbReference type="PANTHER" id="PTHR36510">
    <property type="entry name" value="GLUTAMATE--CYSTEINE LIGASE 2-RELATED"/>
    <property type="match status" value="1"/>
</dbReference>
<dbReference type="PANTHER" id="PTHR36510:SF3">
    <property type="entry name" value="CONSERVED PROTEIN"/>
    <property type="match status" value="1"/>
</dbReference>
<dbReference type="InterPro" id="IPR046342">
    <property type="entry name" value="CBS_dom_sf"/>
</dbReference>
<evidence type="ECO:0000313" key="3">
    <source>
        <dbReference type="EMBL" id="MDT0605753.1"/>
    </source>
</evidence>
<gene>
    <name evidence="3" type="ORF">RM706_01860</name>
</gene>
<dbReference type="InterPro" id="IPR000644">
    <property type="entry name" value="CBS_dom"/>
</dbReference>
<protein>
    <submittedName>
        <fullName evidence="3">CBS domain-containing protein</fullName>
    </submittedName>
</protein>
<dbReference type="Proteomes" id="UP001255246">
    <property type="component" value="Unassembled WGS sequence"/>
</dbReference>
<evidence type="ECO:0000256" key="1">
    <source>
        <dbReference type="PROSITE-ProRule" id="PRU00703"/>
    </source>
</evidence>
<reference evidence="3 4" key="1">
    <citation type="submission" date="2023-09" db="EMBL/GenBank/DDBJ databases">
        <authorList>
            <person name="Rey-Velasco X."/>
        </authorList>
    </citation>
    <scope>NUCLEOTIDE SEQUENCE [LARGE SCALE GENOMIC DNA]</scope>
    <source>
        <strain evidence="3 4">F388</strain>
    </source>
</reference>